<dbReference type="PROSITE" id="PS50950">
    <property type="entry name" value="ZF_THAP"/>
    <property type="match status" value="1"/>
</dbReference>
<dbReference type="EMBL" id="JABSTU010003913">
    <property type="protein sequence ID" value="KAH7964477.1"/>
    <property type="molecule type" value="Genomic_DNA"/>
</dbReference>
<dbReference type="Pfam" id="PF21788">
    <property type="entry name" value="TNP-like_GBD"/>
    <property type="match status" value="1"/>
</dbReference>
<dbReference type="GO" id="GO:0008270">
    <property type="term" value="F:zinc ion binding"/>
    <property type="evidence" value="ECO:0007669"/>
    <property type="project" value="UniProtKB-KW"/>
</dbReference>
<organism evidence="9 10">
    <name type="scientific">Rhipicephalus microplus</name>
    <name type="common">Cattle tick</name>
    <name type="synonym">Boophilus microplus</name>
    <dbReference type="NCBI Taxonomy" id="6941"/>
    <lineage>
        <taxon>Eukaryota</taxon>
        <taxon>Metazoa</taxon>
        <taxon>Ecdysozoa</taxon>
        <taxon>Arthropoda</taxon>
        <taxon>Chelicerata</taxon>
        <taxon>Arachnida</taxon>
        <taxon>Acari</taxon>
        <taxon>Parasitiformes</taxon>
        <taxon>Ixodida</taxon>
        <taxon>Ixodoidea</taxon>
        <taxon>Ixodidae</taxon>
        <taxon>Rhipicephalinae</taxon>
        <taxon>Rhipicephalus</taxon>
        <taxon>Boophilus</taxon>
    </lineage>
</organism>
<evidence type="ECO:0000256" key="3">
    <source>
        <dbReference type="ARBA" id="ARBA00022833"/>
    </source>
</evidence>
<dbReference type="InterPro" id="IPR026516">
    <property type="entry name" value="THAP1/10"/>
</dbReference>
<keyword evidence="1" id="KW-0479">Metal-binding</keyword>
<gene>
    <name evidence="9" type="ORF">HPB51_027284</name>
</gene>
<reference evidence="9" key="2">
    <citation type="submission" date="2021-09" db="EMBL/GenBank/DDBJ databases">
        <authorList>
            <person name="Jia N."/>
            <person name="Wang J."/>
            <person name="Shi W."/>
            <person name="Du L."/>
            <person name="Sun Y."/>
            <person name="Zhan W."/>
            <person name="Jiang J."/>
            <person name="Wang Q."/>
            <person name="Zhang B."/>
            <person name="Ji P."/>
            <person name="Sakyi L.B."/>
            <person name="Cui X."/>
            <person name="Yuan T."/>
            <person name="Jiang B."/>
            <person name="Yang W."/>
            <person name="Lam T.T.-Y."/>
            <person name="Chang Q."/>
            <person name="Ding S."/>
            <person name="Wang X."/>
            <person name="Zhu J."/>
            <person name="Ruan X."/>
            <person name="Zhao L."/>
            <person name="Wei J."/>
            <person name="Que T."/>
            <person name="Du C."/>
            <person name="Cheng J."/>
            <person name="Dai P."/>
            <person name="Han X."/>
            <person name="Huang E."/>
            <person name="Gao Y."/>
            <person name="Liu J."/>
            <person name="Shao H."/>
            <person name="Ye R."/>
            <person name="Li L."/>
            <person name="Wei W."/>
            <person name="Wang X."/>
            <person name="Wang C."/>
            <person name="Huo Q."/>
            <person name="Li W."/>
            <person name="Guo W."/>
            <person name="Chen H."/>
            <person name="Chen S."/>
            <person name="Zhou L."/>
            <person name="Zhou L."/>
            <person name="Ni X."/>
            <person name="Tian J."/>
            <person name="Zhou Y."/>
            <person name="Sheng Y."/>
            <person name="Liu T."/>
            <person name="Pan Y."/>
            <person name="Xia L."/>
            <person name="Li J."/>
            <person name="Zhao F."/>
            <person name="Cao W."/>
        </authorList>
    </citation>
    <scope>NUCLEOTIDE SEQUENCE</scope>
    <source>
        <strain evidence="9">Rmic-2018</strain>
        <tissue evidence="9">Larvae</tissue>
    </source>
</reference>
<dbReference type="InterPro" id="IPR048365">
    <property type="entry name" value="TNP-like_RNaseH_N"/>
</dbReference>
<dbReference type="GO" id="GO:0043565">
    <property type="term" value="F:sequence-specific DNA binding"/>
    <property type="evidence" value="ECO:0007669"/>
    <property type="project" value="InterPro"/>
</dbReference>
<dbReference type="InterPro" id="IPR006612">
    <property type="entry name" value="THAP_Znf"/>
</dbReference>
<evidence type="ECO:0000256" key="7">
    <source>
        <dbReference type="SAM" id="MobiDB-lite"/>
    </source>
</evidence>
<sequence length="831" mass="94177">MPSSRASTCFVPGCKGGYRSCSEKLSVFKAPKDLSRREQWARNIKRADKELTRDSVVCERHFDASFIERTYRHIINDAPKYFTKKAPVKRKDRNICEQRGPAKKRQKPNSVSRQEPEAHVQEHEDPNVLPGVETSDAVHADAEVQRVCGNLRLPDETWNKLTFCSERDSALYGVCELEGEQVDHILLPKFVKFKANSSQQNSLCCFVYLRGKLHSQCTVSSPEEAQSVLDSTHALALCQGCGMRPEKQGQYVLFAGNYFSAKCTYVCESGSCIHCKYLRKLVQNQMSRKRRSGGMYKRQKKLANTRRSLRTAQKKLLNAERELAAMRQANQQIADEVLGARIKSLPEKQQMAVRACFEADTRKSTSGMLYEKEWILECVLLRMRSPKLYEQLRKQKVLILPSRTCLQRYTRSFKSGFGFNRAVFNALAIKTKDMDISSRHGGIIFDEMKLAEHFNVSAAGTVEGFVDLGKFTQEEDRTTPADHGMVMMFQPFQGDWTQILGVFSSKGNIKAEMLAKLLLEAILLSEQAGLFVDFVSCDGATWNRSMWRSFGIGASSVKTTCNVTHPVDPSRKLHFCSDFPHLVKCVRNSFVSTGFTTQDGRVCVEDIEAAWEKDKSSLTLKAMPHITRVHIRPNSFEKMKVNLAFTLFSDEVLKGMFLFASDIDEISRSKLMPTVELVKRMSRLIAVITSSILPQEVKRLFGNVAPSVGHGLRVCKILKAEWYRQARPHKQYLSALLFDRLEDTVAMQQLRQFQRLADQSTEFLWARQLPVLHTGVAKKVTDQKPTVHVPEQITVPPDILRTLSLGPKFAVEPKTSPPELLAMARNLSHHG</sequence>
<dbReference type="VEuPathDB" id="VectorBase:LOC119160808"/>
<dbReference type="InterPro" id="IPR038441">
    <property type="entry name" value="THAP_Znf_sf"/>
</dbReference>
<protein>
    <recommendedName>
        <fullName evidence="8">THAP-type domain-containing protein</fullName>
    </recommendedName>
</protein>
<dbReference type="VEuPathDB" id="VectorBase:LOC119169848"/>
<evidence type="ECO:0000256" key="5">
    <source>
        <dbReference type="PROSITE-ProRule" id="PRU00309"/>
    </source>
</evidence>
<evidence type="ECO:0000313" key="9">
    <source>
        <dbReference type="EMBL" id="KAH7964477.1"/>
    </source>
</evidence>
<dbReference type="Gene3D" id="6.20.210.20">
    <property type="entry name" value="THAP domain"/>
    <property type="match status" value="1"/>
</dbReference>
<dbReference type="PANTHER" id="PTHR46600">
    <property type="entry name" value="THAP DOMAIN-CONTAINING"/>
    <property type="match status" value="1"/>
</dbReference>
<keyword evidence="10" id="KW-1185">Reference proteome</keyword>
<evidence type="ECO:0000256" key="4">
    <source>
        <dbReference type="ARBA" id="ARBA00023125"/>
    </source>
</evidence>
<evidence type="ECO:0000256" key="1">
    <source>
        <dbReference type="ARBA" id="ARBA00022723"/>
    </source>
</evidence>
<comment type="caution">
    <text evidence="9">The sequence shown here is derived from an EMBL/GenBank/DDBJ whole genome shotgun (WGS) entry which is preliminary data.</text>
</comment>
<evidence type="ECO:0000259" key="8">
    <source>
        <dbReference type="PROSITE" id="PS50950"/>
    </source>
</evidence>
<keyword evidence="2 5" id="KW-0863">Zinc-finger</keyword>
<dbReference type="AlphaFoldDB" id="A0A9J6D0H1"/>
<evidence type="ECO:0000256" key="6">
    <source>
        <dbReference type="SAM" id="Coils"/>
    </source>
</evidence>
<dbReference type="VEuPathDB" id="VectorBase:LOC119179065"/>
<evidence type="ECO:0000256" key="2">
    <source>
        <dbReference type="ARBA" id="ARBA00022771"/>
    </source>
</evidence>
<keyword evidence="4 5" id="KW-0238">DNA-binding</keyword>
<evidence type="ECO:0000313" key="10">
    <source>
        <dbReference type="Proteomes" id="UP000821866"/>
    </source>
</evidence>
<keyword evidence="6" id="KW-0175">Coiled coil</keyword>
<dbReference type="SMART" id="SM00980">
    <property type="entry name" value="THAP"/>
    <property type="match status" value="1"/>
</dbReference>
<dbReference type="Pfam" id="PF21787">
    <property type="entry name" value="TNP-like_RNaseH_N"/>
    <property type="match status" value="1"/>
</dbReference>
<dbReference type="SUPFAM" id="SSF57716">
    <property type="entry name" value="Glucocorticoid receptor-like (DNA-binding domain)"/>
    <property type="match status" value="1"/>
</dbReference>
<dbReference type="InterPro" id="IPR048366">
    <property type="entry name" value="TNP-like_GBD"/>
</dbReference>
<feature type="domain" description="THAP-type" evidence="8">
    <location>
        <begin position="1"/>
        <end position="82"/>
    </location>
</feature>
<reference evidence="9" key="1">
    <citation type="journal article" date="2020" name="Cell">
        <title>Large-Scale Comparative Analyses of Tick Genomes Elucidate Their Genetic Diversity and Vector Capacities.</title>
        <authorList>
            <consortium name="Tick Genome and Microbiome Consortium (TIGMIC)"/>
            <person name="Jia N."/>
            <person name="Wang J."/>
            <person name="Shi W."/>
            <person name="Du L."/>
            <person name="Sun Y."/>
            <person name="Zhan W."/>
            <person name="Jiang J.F."/>
            <person name="Wang Q."/>
            <person name="Zhang B."/>
            <person name="Ji P."/>
            <person name="Bell-Sakyi L."/>
            <person name="Cui X.M."/>
            <person name="Yuan T.T."/>
            <person name="Jiang B.G."/>
            <person name="Yang W.F."/>
            <person name="Lam T.T."/>
            <person name="Chang Q.C."/>
            <person name="Ding S.J."/>
            <person name="Wang X.J."/>
            <person name="Zhu J.G."/>
            <person name="Ruan X.D."/>
            <person name="Zhao L."/>
            <person name="Wei J.T."/>
            <person name="Ye R.Z."/>
            <person name="Que T.C."/>
            <person name="Du C.H."/>
            <person name="Zhou Y.H."/>
            <person name="Cheng J.X."/>
            <person name="Dai P.F."/>
            <person name="Guo W.B."/>
            <person name="Han X.H."/>
            <person name="Huang E.J."/>
            <person name="Li L.F."/>
            <person name="Wei W."/>
            <person name="Gao Y.C."/>
            <person name="Liu J.Z."/>
            <person name="Shao H.Z."/>
            <person name="Wang X."/>
            <person name="Wang C.C."/>
            <person name="Yang T.C."/>
            <person name="Huo Q.B."/>
            <person name="Li W."/>
            <person name="Chen H.Y."/>
            <person name="Chen S.E."/>
            <person name="Zhou L.G."/>
            <person name="Ni X.B."/>
            <person name="Tian J.H."/>
            <person name="Sheng Y."/>
            <person name="Liu T."/>
            <person name="Pan Y.S."/>
            <person name="Xia L.Y."/>
            <person name="Li J."/>
            <person name="Zhao F."/>
            <person name="Cao W.C."/>
        </authorList>
    </citation>
    <scope>NUCLEOTIDE SEQUENCE</scope>
    <source>
        <strain evidence="9">Rmic-2018</strain>
    </source>
</reference>
<dbReference type="Pfam" id="PF05485">
    <property type="entry name" value="THAP"/>
    <property type="match status" value="1"/>
</dbReference>
<feature type="region of interest" description="Disordered" evidence="7">
    <location>
        <begin position="92"/>
        <end position="132"/>
    </location>
</feature>
<keyword evidence="3" id="KW-0862">Zinc</keyword>
<dbReference type="Proteomes" id="UP000821866">
    <property type="component" value="Unassembled WGS sequence"/>
</dbReference>
<feature type="coiled-coil region" evidence="6">
    <location>
        <begin position="302"/>
        <end position="336"/>
    </location>
</feature>
<feature type="compositionally biased region" description="Basic and acidic residues" evidence="7">
    <location>
        <begin position="114"/>
        <end position="126"/>
    </location>
</feature>
<proteinExistence type="predicted"/>
<dbReference type="PANTHER" id="PTHR46600:SF11">
    <property type="entry name" value="THAP DOMAIN-CONTAINING PROTEIN 10"/>
    <property type="match status" value="1"/>
</dbReference>
<accession>A0A9J6D0H1</accession>
<name>A0A9J6D0H1_RHIMP</name>